<keyword evidence="2" id="KW-1185">Reference proteome</keyword>
<evidence type="ECO:0000313" key="2">
    <source>
        <dbReference type="Proteomes" id="UP000250140"/>
    </source>
</evidence>
<dbReference type="PANTHER" id="PTHR14187:SF81">
    <property type="entry name" value="HSP70 FAMILY PROTEIN (AFU_ORTHOLOGUE AFUA_4G14040)"/>
    <property type="match status" value="1"/>
</dbReference>
<accession>A0A8E2F328</accession>
<dbReference type="Proteomes" id="UP000250140">
    <property type="component" value="Unassembled WGS sequence"/>
</dbReference>
<name>A0A8E2F328_9PEZI</name>
<sequence>MTHDNRLKIIVGVDYGTAYTRVSYVTSDKTDVTSINVISDWPRSYIGRFKVPTRISYGFKNPPRNLAVRSQNLESKRYWGYGTKLLLDKSAETESYDDPSLRKEGASLFRLPPGRDARQITKEIFNVTPIECYFTMPAIWSDSAQTATREAAKAVGFGPRSADTIWMIREPEAAAIATLKRDLRPNSVNPGDNIMVLDCGGGTVVRYYDVLNKTYHRIEFDELCVGAGGKCGSTYIDRSFHQLMVEWFPESFEKIPVRSKGPGSTLINSFDQDIRKLLDSVVEAVLALVSEWIRLARDRKGKYANLIILVGGFGDSFHLSRVLQKWCEANGRVKLIRPPQWGLEGTVPSKLICRRHYGFVWAYLFRPGIDDERYWYIEDFHEIKYCSGRMDWKIEKGTGTTTATYRTVDVFYWWSPGDSYTFGTDLYSCNLDTAPSHIEHLGVVKIGAMKVDFSGIDISKCQWKNTAKGIKYKLDCIYRIDFRSQGALSVSCAIAGKTIGTATIDFSN</sequence>
<dbReference type="EMBL" id="KV749532">
    <property type="protein sequence ID" value="OCL09043.1"/>
    <property type="molecule type" value="Genomic_DNA"/>
</dbReference>
<proteinExistence type="predicted"/>
<dbReference type="CDD" id="cd10170">
    <property type="entry name" value="ASKHA_NBD_HSP70"/>
    <property type="match status" value="1"/>
</dbReference>
<dbReference type="OrthoDB" id="2963168at2759"/>
<evidence type="ECO:0000313" key="1">
    <source>
        <dbReference type="EMBL" id="OCL09043.1"/>
    </source>
</evidence>
<dbReference type="SUPFAM" id="SSF53067">
    <property type="entry name" value="Actin-like ATPase domain"/>
    <property type="match status" value="2"/>
</dbReference>
<dbReference type="AlphaFoldDB" id="A0A8E2F328"/>
<dbReference type="InterPro" id="IPR043129">
    <property type="entry name" value="ATPase_NBD"/>
</dbReference>
<organism evidence="1 2">
    <name type="scientific">Glonium stellatum</name>
    <dbReference type="NCBI Taxonomy" id="574774"/>
    <lineage>
        <taxon>Eukaryota</taxon>
        <taxon>Fungi</taxon>
        <taxon>Dikarya</taxon>
        <taxon>Ascomycota</taxon>
        <taxon>Pezizomycotina</taxon>
        <taxon>Dothideomycetes</taxon>
        <taxon>Pleosporomycetidae</taxon>
        <taxon>Gloniales</taxon>
        <taxon>Gloniaceae</taxon>
        <taxon>Glonium</taxon>
    </lineage>
</organism>
<dbReference type="Gene3D" id="3.30.420.40">
    <property type="match status" value="1"/>
</dbReference>
<protein>
    <recommendedName>
        <fullName evidence="3">Actin-like ATPase domain-containing protein</fullName>
    </recommendedName>
</protein>
<reference evidence="1 2" key="1">
    <citation type="journal article" date="2016" name="Nat. Commun.">
        <title>Ectomycorrhizal ecology is imprinted in the genome of the dominant symbiotic fungus Cenococcum geophilum.</title>
        <authorList>
            <consortium name="DOE Joint Genome Institute"/>
            <person name="Peter M."/>
            <person name="Kohler A."/>
            <person name="Ohm R.A."/>
            <person name="Kuo A."/>
            <person name="Krutzmann J."/>
            <person name="Morin E."/>
            <person name="Arend M."/>
            <person name="Barry K.W."/>
            <person name="Binder M."/>
            <person name="Choi C."/>
            <person name="Clum A."/>
            <person name="Copeland A."/>
            <person name="Grisel N."/>
            <person name="Haridas S."/>
            <person name="Kipfer T."/>
            <person name="LaButti K."/>
            <person name="Lindquist E."/>
            <person name="Lipzen A."/>
            <person name="Maire R."/>
            <person name="Meier B."/>
            <person name="Mihaltcheva S."/>
            <person name="Molinier V."/>
            <person name="Murat C."/>
            <person name="Poggeler S."/>
            <person name="Quandt C.A."/>
            <person name="Sperisen C."/>
            <person name="Tritt A."/>
            <person name="Tisserant E."/>
            <person name="Crous P.W."/>
            <person name="Henrissat B."/>
            <person name="Nehls U."/>
            <person name="Egli S."/>
            <person name="Spatafora J.W."/>
            <person name="Grigoriev I.V."/>
            <person name="Martin F.M."/>
        </authorList>
    </citation>
    <scope>NUCLEOTIDE SEQUENCE [LARGE SCALE GENOMIC DNA]</scope>
    <source>
        <strain evidence="1 2">CBS 207.34</strain>
    </source>
</reference>
<evidence type="ECO:0008006" key="3">
    <source>
        <dbReference type="Google" id="ProtNLM"/>
    </source>
</evidence>
<gene>
    <name evidence="1" type="ORF">AOQ84DRAFT_397591</name>
</gene>
<dbReference type="PANTHER" id="PTHR14187">
    <property type="entry name" value="ALPHA KINASE/ELONGATION FACTOR 2 KINASE"/>
    <property type="match status" value="1"/>
</dbReference>